<feature type="compositionally biased region" description="Polar residues" evidence="1">
    <location>
        <begin position="306"/>
        <end position="315"/>
    </location>
</feature>
<organism evidence="2 3">
    <name type="scientific">Hanseniaspora osmophila</name>
    <dbReference type="NCBI Taxonomy" id="56408"/>
    <lineage>
        <taxon>Eukaryota</taxon>
        <taxon>Fungi</taxon>
        <taxon>Dikarya</taxon>
        <taxon>Ascomycota</taxon>
        <taxon>Saccharomycotina</taxon>
        <taxon>Saccharomycetes</taxon>
        <taxon>Saccharomycodales</taxon>
        <taxon>Saccharomycodaceae</taxon>
        <taxon>Hanseniaspora</taxon>
    </lineage>
</organism>
<feature type="region of interest" description="Disordered" evidence="1">
    <location>
        <begin position="513"/>
        <end position="532"/>
    </location>
</feature>
<dbReference type="AlphaFoldDB" id="A0A1E5RNV0"/>
<feature type="region of interest" description="Disordered" evidence="1">
    <location>
        <begin position="881"/>
        <end position="944"/>
    </location>
</feature>
<keyword evidence="3" id="KW-1185">Reference proteome</keyword>
<feature type="compositionally biased region" description="Low complexity" evidence="1">
    <location>
        <begin position="248"/>
        <end position="269"/>
    </location>
</feature>
<dbReference type="OrthoDB" id="5563016at2759"/>
<feature type="compositionally biased region" description="Polar residues" evidence="1">
    <location>
        <begin position="551"/>
        <end position="563"/>
    </location>
</feature>
<feature type="region of interest" description="Disordered" evidence="1">
    <location>
        <begin position="179"/>
        <end position="321"/>
    </location>
</feature>
<dbReference type="Proteomes" id="UP000095728">
    <property type="component" value="Unassembled WGS sequence"/>
</dbReference>
<feature type="compositionally biased region" description="Basic and acidic residues" evidence="1">
    <location>
        <begin position="192"/>
        <end position="218"/>
    </location>
</feature>
<evidence type="ECO:0000256" key="1">
    <source>
        <dbReference type="SAM" id="MobiDB-lite"/>
    </source>
</evidence>
<dbReference type="PANTHER" id="PTHR12751:SF18">
    <property type="entry name" value="PHOSPHATASE AND ACTIN REGULATOR 1"/>
    <property type="match status" value="1"/>
</dbReference>
<feature type="compositionally biased region" description="Polar residues" evidence="1">
    <location>
        <begin position="929"/>
        <end position="939"/>
    </location>
</feature>
<feature type="region of interest" description="Disordered" evidence="1">
    <location>
        <begin position="547"/>
        <end position="616"/>
    </location>
</feature>
<dbReference type="GO" id="GO:0030036">
    <property type="term" value="P:actin cytoskeleton organization"/>
    <property type="evidence" value="ECO:0007669"/>
    <property type="project" value="TreeGrafter"/>
</dbReference>
<feature type="region of interest" description="Disordered" evidence="1">
    <location>
        <begin position="806"/>
        <end position="852"/>
    </location>
</feature>
<feature type="compositionally biased region" description="Polar residues" evidence="1">
    <location>
        <begin position="360"/>
        <end position="374"/>
    </location>
</feature>
<feature type="region of interest" description="Disordered" evidence="1">
    <location>
        <begin position="767"/>
        <end position="789"/>
    </location>
</feature>
<dbReference type="InParanoid" id="A0A1E5RNV0"/>
<accession>A0A1E5RNV0</accession>
<name>A0A1E5RNV0_9ASCO</name>
<feature type="compositionally biased region" description="Polar residues" evidence="1">
    <location>
        <begin position="439"/>
        <end position="460"/>
    </location>
</feature>
<feature type="compositionally biased region" description="Basic and acidic residues" evidence="1">
    <location>
        <begin position="1"/>
        <end position="10"/>
    </location>
</feature>
<proteinExistence type="predicted"/>
<protein>
    <submittedName>
        <fullName evidence="2">Protein BNI4</fullName>
    </submittedName>
</protein>
<feature type="region of interest" description="Disordered" evidence="1">
    <location>
        <begin position="1"/>
        <end position="24"/>
    </location>
</feature>
<dbReference type="FunCoup" id="A0A1E5RNV0">
    <property type="interactions" value="82"/>
</dbReference>
<feature type="region of interest" description="Disordered" evidence="1">
    <location>
        <begin position="351"/>
        <end position="460"/>
    </location>
</feature>
<evidence type="ECO:0000313" key="3">
    <source>
        <dbReference type="Proteomes" id="UP000095728"/>
    </source>
</evidence>
<evidence type="ECO:0000313" key="2">
    <source>
        <dbReference type="EMBL" id="OEJ88565.1"/>
    </source>
</evidence>
<feature type="compositionally biased region" description="Polar residues" evidence="1">
    <location>
        <begin position="13"/>
        <end position="24"/>
    </location>
</feature>
<feature type="compositionally biased region" description="Acidic residues" evidence="1">
    <location>
        <begin position="179"/>
        <end position="191"/>
    </location>
</feature>
<dbReference type="EMBL" id="LPNM01000005">
    <property type="protein sequence ID" value="OEJ88565.1"/>
    <property type="molecule type" value="Genomic_DNA"/>
</dbReference>
<feature type="compositionally biased region" description="Basic and acidic residues" evidence="1">
    <location>
        <begin position="81"/>
        <end position="100"/>
    </location>
</feature>
<dbReference type="STRING" id="56408.A0A1E5RNV0"/>
<feature type="compositionally biased region" description="Polar residues" evidence="1">
    <location>
        <begin position="576"/>
        <end position="616"/>
    </location>
</feature>
<comment type="caution">
    <text evidence="2">The sequence shown here is derived from an EMBL/GenBank/DDBJ whole genome shotgun (WGS) entry which is preliminary data.</text>
</comment>
<feature type="region of interest" description="Disordered" evidence="1">
    <location>
        <begin position="77"/>
        <end position="114"/>
    </location>
</feature>
<sequence>MDSHENRKGVADNSPNPAQFNETNFYRSSNNLNFRDHAKNFRNSLFLSEDVHVEDLNFDKDGNLVQPDAHGASNATYFESQNDHQFKDSQTRKIGDKSSKTTDPSNPFLNTERKFEQNDYYGSDFDEDYGNSYSHVNTDNEVETQAIHFGLSPSLSSLAGVLKNNVIDIPKVDTMDKICEDEEEEEEEKEEEKEKEKDGRNRELNQETANKENKEVPRVRQHQLPQQHSSDTEYKRFEGYVPNATTNKSTVSRSNSTASTSASKQSRSQRNVEPEAYTKYKNAAPTLQKHHSTRSNRTSSITSNHLSNDAASTTNSKGKKKSIFSIFKKKQNISLDPLPVSETFSGKASLLKSNRKSSDSGRNVANDENGSSKFLGSWKKLNRSRTSITDDIPSKNTLQVKKNRSHSVASTVNTESSADSPVKRSDIGQRKPTPLDFNKTINENGHSKTEQTNAIQQRKQTPLNFELTFSKDQKIDDFVDNETISTPKMGGEDLFPKFLDSNEIESIKSLEKNRLSFSSKNGSKRRSLNDSISINAQNEGMYVEEAGDSFPISTPDLTKSPASSILRGGRFDDGTNRSSYNFSESTKSNRNSFAFSDGNRSNRNSAALSDGNKSNRNSVLFSETATSTLDNPVTTLQPLPPLKENYVTNDAAKNPLNNNTVPAREQEAIKMNNRDPSMESIEKLVNDMSMSENDTAFLKDEPSGSFFNTDFEDSEYVSEIMEFASIIDFGGDLDLDLDLNPGIGSSPNVLGLHKLPGHTEQVYKEPNFKSEETEHTSPNQAAVINPEKRVPSVDLTQDENVYENEAQKLVATPSPERGRFQASPRESLSPTSHAYIPKNTAEPTGARPLSMSFKGLHHSNQLNQSSSYESDIRAPLDAATVAPHQPEESFKEPLDAEYTQPQFPSRWDDENEYGLSADSSKEFSFETDPPSQLSTTSDGHWSGYPAEKADVYKPSGNRKLHFSSKIILYETYAEDEYDRRPELATCNQLTPQLAMMIRDELNELKSSMEVHPSSEQYTHFF</sequence>
<feature type="compositionally biased region" description="Basic and acidic residues" evidence="1">
    <location>
        <begin position="885"/>
        <end position="894"/>
    </location>
</feature>
<dbReference type="PANTHER" id="PTHR12751">
    <property type="entry name" value="PHOSPHATASE AND ACTIN REGULATOR PHACTR"/>
    <property type="match status" value="1"/>
</dbReference>
<reference evidence="3" key="1">
    <citation type="journal article" date="2016" name="Genome Announc.">
        <title>Genome sequences of three species of Hanseniaspora isolated from spontaneous wine fermentations.</title>
        <authorList>
            <person name="Sternes P.R."/>
            <person name="Lee D."/>
            <person name="Kutyna D.R."/>
            <person name="Borneman A.R."/>
        </authorList>
    </citation>
    <scope>NUCLEOTIDE SEQUENCE [LARGE SCALE GENOMIC DNA]</scope>
    <source>
        <strain evidence="3">AWRI3579</strain>
    </source>
</reference>
<feature type="compositionally biased region" description="Low complexity" evidence="1">
    <location>
        <begin position="295"/>
        <end position="305"/>
    </location>
</feature>
<gene>
    <name evidence="2" type="ORF">AWRI3579_g582</name>
</gene>
<dbReference type="GO" id="GO:0003779">
    <property type="term" value="F:actin binding"/>
    <property type="evidence" value="ECO:0007669"/>
    <property type="project" value="TreeGrafter"/>
</dbReference>
<feature type="compositionally biased region" description="Polar residues" evidence="1">
    <location>
        <begin position="384"/>
        <end position="419"/>
    </location>
</feature>